<dbReference type="InterPro" id="IPR002737">
    <property type="entry name" value="MEMO1_fam"/>
</dbReference>
<sequence>GDIKNNMYKLDKGAIEQIKKLDAKGFLDYIDKTGTTICGRYPIAALLECIKPSKAELLKYYTSADISKSDYSMAVGYAAISFR</sequence>
<protein>
    <recommendedName>
        <fullName evidence="3">AmmeMemoRadiSam system protein B</fullName>
    </recommendedName>
</protein>
<proteinExistence type="inferred from homology"/>
<organism evidence="2">
    <name type="scientific">marine sediment metagenome</name>
    <dbReference type="NCBI Taxonomy" id="412755"/>
    <lineage>
        <taxon>unclassified sequences</taxon>
        <taxon>metagenomes</taxon>
        <taxon>ecological metagenomes</taxon>
    </lineage>
</organism>
<evidence type="ECO:0000256" key="1">
    <source>
        <dbReference type="ARBA" id="ARBA00006315"/>
    </source>
</evidence>
<evidence type="ECO:0008006" key="3">
    <source>
        <dbReference type="Google" id="ProtNLM"/>
    </source>
</evidence>
<gene>
    <name evidence="2" type="ORF">S06H3_29836</name>
</gene>
<dbReference type="NCBIfam" id="TIGR04336">
    <property type="entry name" value="AmmeMemoSam_B"/>
    <property type="match status" value="1"/>
</dbReference>
<comment type="caution">
    <text evidence="2">The sequence shown here is derived from an EMBL/GenBank/DDBJ whole genome shotgun (WGS) entry which is preliminary data.</text>
</comment>
<dbReference type="AlphaFoldDB" id="X1P023"/>
<feature type="non-terminal residue" evidence="2">
    <location>
        <position position="1"/>
    </location>
</feature>
<accession>X1P023</accession>
<dbReference type="Pfam" id="PF01875">
    <property type="entry name" value="Memo"/>
    <property type="match status" value="1"/>
</dbReference>
<reference evidence="2" key="1">
    <citation type="journal article" date="2014" name="Front. Microbiol.">
        <title>High frequency of phylogenetically diverse reductive dehalogenase-homologous genes in deep subseafloor sedimentary metagenomes.</title>
        <authorList>
            <person name="Kawai M."/>
            <person name="Futagami T."/>
            <person name="Toyoda A."/>
            <person name="Takaki Y."/>
            <person name="Nishi S."/>
            <person name="Hori S."/>
            <person name="Arai W."/>
            <person name="Tsubouchi T."/>
            <person name="Morono Y."/>
            <person name="Uchiyama I."/>
            <person name="Ito T."/>
            <person name="Fujiyama A."/>
            <person name="Inagaki F."/>
            <person name="Takami H."/>
        </authorList>
    </citation>
    <scope>NUCLEOTIDE SEQUENCE</scope>
    <source>
        <strain evidence="2">Expedition CK06-06</strain>
    </source>
</reference>
<evidence type="ECO:0000313" key="2">
    <source>
        <dbReference type="EMBL" id="GAI24254.1"/>
    </source>
</evidence>
<dbReference type="Gene3D" id="3.40.830.10">
    <property type="entry name" value="LigB-like"/>
    <property type="match status" value="1"/>
</dbReference>
<dbReference type="PANTHER" id="PTHR11060:SF0">
    <property type="entry name" value="PROTEIN MEMO1"/>
    <property type="match status" value="1"/>
</dbReference>
<name>X1P023_9ZZZZ</name>
<comment type="similarity">
    <text evidence="1">Belongs to the MEMO1 family.</text>
</comment>
<dbReference type="EMBL" id="BARV01017516">
    <property type="protein sequence ID" value="GAI24254.1"/>
    <property type="molecule type" value="Genomic_DNA"/>
</dbReference>
<dbReference type="PANTHER" id="PTHR11060">
    <property type="entry name" value="PROTEIN MEMO1"/>
    <property type="match status" value="1"/>
</dbReference>